<sequence>MLDLKYHWSVYTLSALVPLILVNGRHIPARWGRNVIPVPPGQSHVHIHVPYPLLSRIGAVDTTVWLGPGETVELEYRAPMWMLSSGALGPAPQKWPGKAYLYLVLVIWLILMLIITLSLVVD</sequence>
<dbReference type="EMBL" id="FNKK01000002">
    <property type="protein sequence ID" value="SDR27918.1"/>
    <property type="molecule type" value="Genomic_DNA"/>
</dbReference>
<dbReference type="RefSeq" id="WP_165634858.1">
    <property type="nucleotide sequence ID" value="NZ_FNKK01000002.1"/>
</dbReference>
<accession>A0A1H1HS31</accession>
<feature type="transmembrane region" description="Helical" evidence="1">
    <location>
        <begin position="100"/>
        <end position="121"/>
    </location>
</feature>
<keyword evidence="1" id="KW-1133">Transmembrane helix</keyword>
<dbReference type="STRING" id="35622.SAMN04489764_4727"/>
<dbReference type="AlphaFoldDB" id="A0A1H1HS31"/>
<gene>
    <name evidence="2" type="ORF">SAMN04489764_4727</name>
</gene>
<feature type="transmembrane region" description="Helical" evidence="1">
    <location>
        <begin position="6"/>
        <end position="24"/>
    </location>
</feature>
<keyword evidence="1" id="KW-0812">Transmembrane</keyword>
<keyword evidence="3" id="KW-1185">Reference proteome</keyword>
<evidence type="ECO:0000313" key="2">
    <source>
        <dbReference type="EMBL" id="SDR27918.1"/>
    </source>
</evidence>
<reference evidence="2 3" key="1">
    <citation type="submission" date="2016-10" db="EMBL/GenBank/DDBJ databases">
        <authorList>
            <person name="de Groot N.N."/>
        </authorList>
    </citation>
    <scope>NUCLEOTIDE SEQUENCE [LARGE SCALE GENOMIC DNA]</scope>
    <source>
        <strain evidence="2 3">DSM 43794</strain>
    </source>
</reference>
<proteinExistence type="predicted"/>
<protein>
    <submittedName>
        <fullName evidence="2">Uncharacterized protein</fullName>
    </submittedName>
</protein>
<dbReference type="Proteomes" id="UP000217103">
    <property type="component" value="Unassembled WGS sequence"/>
</dbReference>
<organism evidence="2 3">
    <name type="scientific">Thermostaphylospora chromogena</name>
    <dbReference type="NCBI Taxonomy" id="35622"/>
    <lineage>
        <taxon>Bacteria</taxon>
        <taxon>Bacillati</taxon>
        <taxon>Actinomycetota</taxon>
        <taxon>Actinomycetes</taxon>
        <taxon>Streptosporangiales</taxon>
        <taxon>Thermomonosporaceae</taxon>
        <taxon>Thermostaphylospora</taxon>
    </lineage>
</organism>
<evidence type="ECO:0000256" key="1">
    <source>
        <dbReference type="SAM" id="Phobius"/>
    </source>
</evidence>
<evidence type="ECO:0000313" key="3">
    <source>
        <dbReference type="Proteomes" id="UP000217103"/>
    </source>
</evidence>
<name>A0A1H1HS31_9ACTN</name>
<keyword evidence="1" id="KW-0472">Membrane</keyword>